<protein>
    <submittedName>
        <fullName evidence="1">Cellulose synthase operon protein YhjQ</fullName>
    </submittedName>
</protein>
<dbReference type="InterPro" id="IPR050678">
    <property type="entry name" value="DNA_Partitioning_ATPase"/>
</dbReference>
<dbReference type="Pfam" id="PF06564">
    <property type="entry name" value="CBP_BcsQ"/>
    <property type="match status" value="1"/>
</dbReference>
<organism evidence="1 2">
    <name type="scientific">Trinickia fusca</name>
    <dbReference type="NCBI Taxonomy" id="2419777"/>
    <lineage>
        <taxon>Bacteria</taxon>
        <taxon>Pseudomonadati</taxon>
        <taxon>Pseudomonadota</taxon>
        <taxon>Betaproteobacteria</taxon>
        <taxon>Burkholderiales</taxon>
        <taxon>Burkholderiaceae</taxon>
        <taxon>Trinickia</taxon>
    </lineage>
</organism>
<dbReference type="InterPro" id="IPR027417">
    <property type="entry name" value="P-loop_NTPase"/>
</dbReference>
<dbReference type="SUPFAM" id="SSF52540">
    <property type="entry name" value="P-loop containing nucleoside triphosphate hydrolases"/>
    <property type="match status" value="1"/>
</dbReference>
<dbReference type="Gene3D" id="3.40.50.300">
    <property type="entry name" value="P-loop containing nucleotide triphosphate hydrolases"/>
    <property type="match status" value="1"/>
</dbReference>
<keyword evidence="2" id="KW-1185">Reference proteome</keyword>
<name>A0A494XAU6_9BURK</name>
<dbReference type="NCBIfam" id="TIGR03371">
    <property type="entry name" value="cellulose_yhjQ"/>
    <property type="match status" value="1"/>
</dbReference>
<dbReference type="AlphaFoldDB" id="A0A494XAU6"/>
<proteinExistence type="predicted"/>
<gene>
    <name evidence="1" type="primary">yhjQ</name>
    <name evidence="1" type="ORF">D7S89_20630</name>
</gene>
<dbReference type="InterPro" id="IPR017746">
    <property type="entry name" value="Cellulose_synthase_operon_BcsQ"/>
</dbReference>
<evidence type="ECO:0000313" key="2">
    <source>
        <dbReference type="Proteomes" id="UP000280434"/>
    </source>
</evidence>
<dbReference type="RefSeq" id="WP_121280592.1">
    <property type="nucleotide sequence ID" value="NZ_RBZV01000010.1"/>
</dbReference>
<comment type="caution">
    <text evidence="1">The sequence shown here is derived from an EMBL/GenBank/DDBJ whole genome shotgun (WGS) entry which is preliminary data.</text>
</comment>
<dbReference type="OrthoDB" id="5288747at2"/>
<dbReference type="Proteomes" id="UP000280434">
    <property type="component" value="Unassembled WGS sequence"/>
</dbReference>
<dbReference type="PANTHER" id="PTHR13696">
    <property type="entry name" value="P-LOOP CONTAINING NUCLEOSIDE TRIPHOSPHATE HYDROLASE"/>
    <property type="match status" value="1"/>
</dbReference>
<dbReference type="EMBL" id="RBZV01000010">
    <property type="protein sequence ID" value="RKP45234.1"/>
    <property type="molecule type" value="Genomic_DNA"/>
</dbReference>
<reference evidence="1 2" key="1">
    <citation type="submission" date="2018-10" db="EMBL/GenBank/DDBJ databases">
        <title>Paraburkholderia sp. 7MK8-2, isolated from soil.</title>
        <authorList>
            <person name="Gao Z.-H."/>
            <person name="Qiu L.-H."/>
        </authorList>
    </citation>
    <scope>NUCLEOTIDE SEQUENCE [LARGE SCALE GENOMIC DNA]</scope>
    <source>
        <strain evidence="1 2">7MK8-2</strain>
    </source>
</reference>
<evidence type="ECO:0000313" key="1">
    <source>
        <dbReference type="EMBL" id="RKP45234.1"/>
    </source>
</evidence>
<sequence length="259" mass="27898">MKTIALVSTAGGTGRTTLTAALAVLLARRRRAVVAVDFDPQNLLGAHLGLDTFSKVGLADAMLGRTAPWREHTWRNDEGVLFAPHGELALDERTASEARLVSEPRWLAQALAQIDLPDSAVAFVDTPRYPSPQAAHAVRCADLVLCLTPPEPAACATLVRHLAPLRRASAHLQIVVNRLNPARDMQRDALSLLQAAVGATTTLDQRVHLDAAMPEAFARGTWFFDDAPHSQAAHDLQGLANWLDTWLGPVAARGVTRKG</sequence>
<dbReference type="PANTHER" id="PTHR13696:SF52">
    <property type="entry name" value="PARA FAMILY PROTEIN CT_582"/>
    <property type="match status" value="1"/>
</dbReference>
<accession>A0A494XAU6</accession>